<dbReference type="PANTHER" id="PTHR10815:SF5">
    <property type="entry name" value="METHYLATED-DNA--PROTEIN-CYSTEINE METHYLTRANSFERASE"/>
    <property type="match status" value="1"/>
</dbReference>
<comment type="catalytic activity">
    <reaction evidence="7">
        <text>a 6-O-methyl-2'-deoxyguanosine in DNA + L-cysteinyl-[protein] = S-methyl-L-cysteinyl-[protein] + a 2'-deoxyguanosine in DNA</text>
        <dbReference type="Rhea" id="RHEA:24000"/>
        <dbReference type="Rhea" id="RHEA-COMP:10131"/>
        <dbReference type="Rhea" id="RHEA-COMP:10132"/>
        <dbReference type="Rhea" id="RHEA-COMP:11367"/>
        <dbReference type="Rhea" id="RHEA-COMP:11368"/>
        <dbReference type="ChEBI" id="CHEBI:29950"/>
        <dbReference type="ChEBI" id="CHEBI:82612"/>
        <dbReference type="ChEBI" id="CHEBI:85445"/>
        <dbReference type="ChEBI" id="CHEBI:85448"/>
        <dbReference type="EC" id="2.1.1.63"/>
    </reaction>
</comment>
<dbReference type="SUPFAM" id="SSF57884">
    <property type="entry name" value="Ada DNA repair protein, N-terminal domain (N-Ada 10)"/>
    <property type="match status" value="1"/>
</dbReference>
<reference evidence="9 10" key="1">
    <citation type="submission" date="2023-04" db="EMBL/GenBank/DDBJ databases">
        <title>Jannaschia ovalis sp. nov., a marine bacterium isolated from sea tidal flat.</title>
        <authorList>
            <person name="Kwon D.Y."/>
            <person name="Kim J.-J."/>
        </authorList>
    </citation>
    <scope>NUCLEOTIDE SEQUENCE [LARGE SCALE GENOMIC DNA]</scope>
    <source>
        <strain evidence="9 10">GRR-S6-38</strain>
    </source>
</reference>
<dbReference type="InterPro" id="IPR035451">
    <property type="entry name" value="Ada-like_dom_sf"/>
</dbReference>
<dbReference type="InterPro" id="IPR001497">
    <property type="entry name" value="MethylDNA_cys_MeTrfase_AS"/>
</dbReference>
<dbReference type="SUPFAM" id="SSF53155">
    <property type="entry name" value="Methylated DNA-protein cysteine methyltransferase domain"/>
    <property type="match status" value="1"/>
</dbReference>
<sequence>MLFALPSDDTLYDALLARDPAWDGRAWVAVGSTGVFCRLTCPARKPRRENCTFHASIAACLEAGFRPCKRCHPLAGGTDPATADLLAALEADPGRRWTEACVAARGWDPSTIRRAFRRQFGMTFLTMARLRRLGRGAAELAEGGAVIAAQQAAGFESASGFRCAFARYLGVAPGTLARDGLLQADWIETALGAMVAVASRTHLHLLEFADRPALPNELRRLRAEAKGSLGLGRLPPVDAVAAELDAFLAGRGAGFATPLEPAGTPFQRQVWAALRAIPPGHTRSYSEIAAAIGRPAATRAVARANGANRIAVVIPCHRVIGADGSLTGYGGGLWRKRRLIEAERAYR</sequence>
<keyword evidence="6" id="KW-0234">DNA repair</keyword>
<dbReference type="Gene3D" id="3.40.10.10">
    <property type="entry name" value="DNA Methylphosphotriester Repair Domain"/>
    <property type="match status" value="1"/>
</dbReference>
<dbReference type="SUPFAM" id="SSF46767">
    <property type="entry name" value="Methylated DNA-protein cysteine methyltransferase, C-terminal domain"/>
    <property type="match status" value="1"/>
</dbReference>
<dbReference type="Gene3D" id="1.10.10.10">
    <property type="entry name" value="Winged helix-like DNA-binding domain superfamily/Winged helix DNA-binding domain"/>
    <property type="match status" value="1"/>
</dbReference>
<keyword evidence="4" id="KW-0227">DNA damage</keyword>
<dbReference type="SMART" id="SM00342">
    <property type="entry name" value="HTH_ARAC"/>
    <property type="match status" value="1"/>
</dbReference>
<keyword evidence="10" id="KW-1185">Reference proteome</keyword>
<organism evidence="9 10">
    <name type="scientific">Jannaschia ovalis</name>
    <dbReference type="NCBI Taxonomy" id="3038773"/>
    <lineage>
        <taxon>Bacteria</taxon>
        <taxon>Pseudomonadati</taxon>
        <taxon>Pseudomonadota</taxon>
        <taxon>Alphaproteobacteria</taxon>
        <taxon>Rhodobacterales</taxon>
        <taxon>Roseobacteraceae</taxon>
        <taxon>Jannaschia</taxon>
    </lineage>
</organism>
<dbReference type="PANTHER" id="PTHR10815">
    <property type="entry name" value="METHYLATED-DNA--PROTEIN-CYSTEINE METHYLTRANSFERASE"/>
    <property type="match status" value="1"/>
</dbReference>
<dbReference type="RefSeq" id="WP_279966297.1">
    <property type="nucleotide sequence ID" value="NZ_CP122537.1"/>
</dbReference>
<dbReference type="InterPro" id="IPR004026">
    <property type="entry name" value="Ada_DNA_repair_Zn-bd"/>
</dbReference>
<evidence type="ECO:0000313" key="10">
    <source>
        <dbReference type="Proteomes" id="UP001243420"/>
    </source>
</evidence>
<evidence type="ECO:0000256" key="3">
    <source>
        <dbReference type="ARBA" id="ARBA00022679"/>
    </source>
</evidence>
<evidence type="ECO:0000313" key="9">
    <source>
        <dbReference type="EMBL" id="WGH79436.1"/>
    </source>
</evidence>
<dbReference type="Proteomes" id="UP001243420">
    <property type="component" value="Chromosome"/>
</dbReference>
<keyword evidence="5" id="KW-0010">Activator</keyword>
<dbReference type="Gene3D" id="1.10.10.60">
    <property type="entry name" value="Homeodomain-like"/>
    <property type="match status" value="1"/>
</dbReference>
<evidence type="ECO:0000256" key="7">
    <source>
        <dbReference type="ARBA" id="ARBA00049348"/>
    </source>
</evidence>
<keyword evidence="3" id="KW-0808">Transferase</keyword>
<dbReference type="InterPro" id="IPR018060">
    <property type="entry name" value="HTH_AraC"/>
</dbReference>
<protein>
    <submittedName>
        <fullName evidence="9">Trifunctional transcriptional activator/DNA repair protein Ada/methylated-DNA--[protein]-cysteine S-methyltransferase</fullName>
    </submittedName>
</protein>
<evidence type="ECO:0000256" key="6">
    <source>
        <dbReference type="ARBA" id="ARBA00023204"/>
    </source>
</evidence>
<evidence type="ECO:0000256" key="1">
    <source>
        <dbReference type="ARBA" id="ARBA00001286"/>
    </source>
</evidence>
<accession>A0ABY8LDN9</accession>
<dbReference type="InterPro" id="IPR036217">
    <property type="entry name" value="MethylDNA_cys_MeTrfase_DNAb"/>
</dbReference>
<comment type="catalytic activity">
    <reaction evidence="1">
        <text>a 4-O-methyl-thymidine in DNA + L-cysteinyl-[protein] = a thymidine in DNA + S-methyl-L-cysteinyl-[protein]</text>
        <dbReference type="Rhea" id="RHEA:53428"/>
        <dbReference type="Rhea" id="RHEA-COMP:10131"/>
        <dbReference type="Rhea" id="RHEA-COMP:10132"/>
        <dbReference type="Rhea" id="RHEA-COMP:13555"/>
        <dbReference type="Rhea" id="RHEA-COMP:13556"/>
        <dbReference type="ChEBI" id="CHEBI:29950"/>
        <dbReference type="ChEBI" id="CHEBI:82612"/>
        <dbReference type="ChEBI" id="CHEBI:137386"/>
        <dbReference type="ChEBI" id="CHEBI:137387"/>
        <dbReference type="EC" id="2.1.1.63"/>
    </reaction>
</comment>
<dbReference type="InterPro" id="IPR016221">
    <property type="entry name" value="Bifunct_regulatory_prot_Ada"/>
</dbReference>
<name>A0ABY8LDN9_9RHOB</name>
<dbReference type="InterPro" id="IPR036388">
    <property type="entry name" value="WH-like_DNA-bd_sf"/>
</dbReference>
<evidence type="ECO:0000259" key="8">
    <source>
        <dbReference type="PROSITE" id="PS01124"/>
    </source>
</evidence>
<dbReference type="NCBIfam" id="TIGR00589">
    <property type="entry name" value="ogt"/>
    <property type="match status" value="1"/>
</dbReference>
<dbReference type="Pfam" id="PF02805">
    <property type="entry name" value="Ada_Zn_binding"/>
    <property type="match status" value="1"/>
</dbReference>
<feature type="domain" description="HTH araC/xylS-type" evidence="8">
    <location>
        <begin position="109"/>
        <end position="179"/>
    </location>
</feature>
<dbReference type="InterPro" id="IPR036631">
    <property type="entry name" value="MGMT_N_sf"/>
</dbReference>
<keyword evidence="2" id="KW-0489">Methyltransferase</keyword>
<evidence type="ECO:0000256" key="4">
    <source>
        <dbReference type="ARBA" id="ARBA00022763"/>
    </source>
</evidence>
<dbReference type="Pfam" id="PF12833">
    <property type="entry name" value="HTH_18"/>
    <property type="match status" value="1"/>
</dbReference>
<dbReference type="PROSITE" id="PS01124">
    <property type="entry name" value="HTH_ARAC_FAMILY_2"/>
    <property type="match status" value="1"/>
</dbReference>
<dbReference type="PIRSF" id="PIRSF000409">
    <property type="entry name" value="Ada"/>
    <property type="match status" value="1"/>
</dbReference>
<dbReference type="InterPro" id="IPR014048">
    <property type="entry name" value="MethylDNA_cys_MeTrfase_DNA-bd"/>
</dbReference>
<dbReference type="Pfam" id="PF01035">
    <property type="entry name" value="DNA_binding_1"/>
    <property type="match status" value="1"/>
</dbReference>
<gene>
    <name evidence="9" type="ORF">P8627_03990</name>
</gene>
<dbReference type="CDD" id="cd06445">
    <property type="entry name" value="ATase"/>
    <property type="match status" value="1"/>
</dbReference>
<evidence type="ECO:0000256" key="5">
    <source>
        <dbReference type="ARBA" id="ARBA00023159"/>
    </source>
</evidence>
<dbReference type="PROSITE" id="PS00374">
    <property type="entry name" value="MGMT"/>
    <property type="match status" value="1"/>
</dbReference>
<dbReference type="EMBL" id="CP122537">
    <property type="protein sequence ID" value="WGH79436.1"/>
    <property type="molecule type" value="Genomic_DNA"/>
</dbReference>
<evidence type="ECO:0000256" key="2">
    <source>
        <dbReference type="ARBA" id="ARBA00022603"/>
    </source>
</evidence>
<proteinExistence type="predicted"/>